<reference evidence="2 3" key="1">
    <citation type="submission" date="2016-07" db="EMBL/GenBank/DDBJ databases">
        <title>Pervasive Adenine N6-methylation of Active Genes in Fungi.</title>
        <authorList>
            <consortium name="DOE Joint Genome Institute"/>
            <person name="Mondo S.J."/>
            <person name="Dannebaum R.O."/>
            <person name="Kuo R.C."/>
            <person name="Labutti K."/>
            <person name="Haridas S."/>
            <person name="Kuo A."/>
            <person name="Salamov A."/>
            <person name="Ahrendt S.R."/>
            <person name="Lipzen A."/>
            <person name="Sullivan W."/>
            <person name="Andreopoulos W.B."/>
            <person name="Clum A."/>
            <person name="Lindquist E."/>
            <person name="Daum C."/>
            <person name="Ramamoorthy G.K."/>
            <person name="Gryganskyi A."/>
            <person name="Culley D."/>
            <person name="Magnuson J.K."/>
            <person name="James T.Y."/>
            <person name="O'Malley M.A."/>
            <person name="Stajich J.E."/>
            <person name="Spatafora J.W."/>
            <person name="Visel A."/>
            <person name="Grigoriev I.V."/>
        </authorList>
    </citation>
    <scope>NUCLEOTIDE SEQUENCE [LARGE SCALE GENOMIC DNA]</scope>
    <source>
        <strain evidence="2 3">ATCC 12442</strain>
    </source>
</reference>
<gene>
    <name evidence="2" type="ORF">DL89DRAFT_319744</name>
</gene>
<evidence type="ECO:0000313" key="3">
    <source>
        <dbReference type="Proteomes" id="UP000193922"/>
    </source>
</evidence>
<dbReference type="AlphaFoldDB" id="A0A1Y1WLE5"/>
<keyword evidence="1" id="KW-1133">Transmembrane helix</keyword>
<feature type="transmembrane region" description="Helical" evidence="1">
    <location>
        <begin position="6"/>
        <end position="27"/>
    </location>
</feature>
<dbReference type="RefSeq" id="XP_040747339.1">
    <property type="nucleotide sequence ID" value="XM_040891148.1"/>
</dbReference>
<name>A0A1Y1WLE5_9FUNG</name>
<evidence type="ECO:0000313" key="2">
    <source>
        <dbReference type="EMBL" id="ORX74128.1"/>
    </source>
</evidence>
<keyword evidence="3" id="KW-1185">Reference proteome</keyword>
<dbReference type="Proteomes" id="UP000193922">
    <property type="component" value="Unassembled WGS sequence"/>
</dbReference>
<comment type="caution">
    <text evidence="2">The sequence shown here is derived from an EMBL/GenBank/DDBJ whole genome shotgun (WGS) entry which is preliminary data.</text>
</comment>
<keyword evidence="1" id="KW-0812">Transmembrane</keyword>
<dbReference type="OrthoDB" id="47375at2759"/>
<protein>
    <submittedName>
        <fullName evidence="2">Uncharacterized protein</fullName>
    </submittedName>
</protein>
<organism evidence="2 3">
    <name type="scientific">Linderina pennispora</name>
    <dbReference type="NCBI Taxonomy" id="61395"/>
    <lineage>
        <taxon>Eukaryota</taxon>
        <taxon>Fungi</taxon>
        <taxon>Fungi incertae sedis</taxon>
        <taxon>Zoopagomycota</taxon>
        <taxon>Kickxellomycotina</taxon>
        <taxon>Kickxellomycetes</taxon>
        <taxon>Kickxellales</taxon>
        <taxon>Kickxellaceae</taxon>
        <taxon>Linderina</taxon>
    </lineage>
</organism>
<sequence length="202" mass="23471">MSTRRMQAFAALLVVGFVTTIAIFMFAHNYLGLSMHQVYVIGQRNSTNRRWMMARQMEFQGIPFAFARPVTAADIDHPEKYMRWVGEEDSEDLAAYRTHMNVINDVLDNLVDMEVLPKTWDIVYVGHCGHDNKRPNCCTYAYAVSQQGARRLKRALDNIWPNPRVPFDQELIKMVEPEYLEAYSSLYALLEQQRFNKINGKV</sequence>
<keyword evidence="1" id="KW-0472">Membrane</keyword>
<accession>A0A1Y1WLE5</accession>
<dbReference type="GeneID" id="63807796"/>
<proteinExistence type="predicted"/>
<evidence type="ECO:0000256" key="1">
    <source>
        <dbReference type="SAM" id="Phobius"/>
    </source>
</evidence>
<dbReference type="EMBL" id="MCFD01000001">
    <property type="protein sequence ID" value="ORX74128.1"/>
    <property type="molecule type" value="Genomic_DNA"/>
</dbReference>